<dbReference type="AlphaFoldDB" id="A0A2L1GP99"/>
<dbReference type="InterPro" id="IPR012840">
    <property type="entry name" value="NrdG2"/>
</dbReference>
<dbReference type="KEGG" id="deo:CAY53_08565"/>
<reference evidence="8 9" key="1">
    <citation type="journal article" date="2018" name="MBio">
        <title>Insights into the evolution of host association through the isolation and characterization of a novel human periodontal pathobiont, Desulfobulbus oralis.</title>
        <authorList>
            <person name="Cross K.L."/>
            <person name="Chirania P."/>
            <person name="Xiong W."/>
            <person name="Beall C.J."/>
            <person name="Elkins J.G."/>
            <person name="Giannone R.J."/>
            <person name="Griffen A.L."/>
            <person name="Guss A.M."/>
            <person name="Hettich R.L."/>
            <person name="Joshi S.S."/>
            <person name="Mokrzan E.M."/>
            <person name="Martin R.K."/>
            <person name="Zhulin I.B."/>
            <person name="Leys E.J."/>
            <person name="Podar M."/>
        </authorList>
    </citation>
    <scope>NUCLEOTIDE SEQUENCE [LARGE SCALE GENOMIC DNA]</scope>
    <source>
        <strain evidence="8 9">ORNL</strain>
    </source>
</reference>
<keyword evidence="6" id="KW-0411">Iron-sulfur</keyword>
<keyword evidence="5" id="KW-0408">Iron</keyword>
<sequence>MLLIGGLLPFTTIDYPGCLAAVLFCQGCPWRCHYCHNRHLLPQKGGSALPWQDVLALLERRQGLLDALVFSGGEATLQAALPEAMRRVRAMGFKVGLHTAGPYPERLRECLPLLDWVGMDLKAPFAEYERITGIAGSGAAAEESAALLRRSKVAHQFRTTLDPFLQEGGRIEAMQKLVAGWGGTLVLQPQSRPGPASGAKAFVETRLAETDGRQKFREAPPL</sequence>
<evidence type="ECO:0000256" key="6">
    <source>
        <dbReference type="ARBA" id="ARBA00023014"/>
    </source>
</evidence>
<dbReference type="PROSITE" id="PS51918">
    <property type="entry name" value="RADICAL_SAM"/>
    <property type="match status" value="1"/>
</dbReference>
<dbReference type="InterPro" id="IPR034457">
    <property type="entry name" value="Organic_radical-activating"/>
</dbReference>
<evidence type="ECO:0000256" key="5">
    <source>
        <dbReference type="ARBA" id="ARBA00023004"/>
    </source>
</evidence>
<name>A0A2L1GP99_9BACT</name>
<dbReference type="Pfam" id="PF04055">
    <property type="entry name" value="Radical_SAM"/>
    <property type="match status" value="1"/>
</dbReference>
<evidence type="ECO:0000313" key="9">
    <source>
        <dbReference type="Proteomes" id="UP000239867"/>
    </source>
</evidence>
<evidence type="ECO:0000256" key="1">
    <source>
        <dbReference type="ARBA" id="ARBA00001966"/>
    </source>
</evidence>
<dbReference type="SFLD" id="SFLDG01094">
    <property type="entry name" value="Uncharacterised_Radical_SAM_Su"/>
    <property type="match status" value="1"/>
</dbReference>
<keyword evidence="4" id="KW-0479">Metal-binding</keyword>
<feature type="domain" description="Radical SAM core" evidence="7">
    <location>
        <begin position="14"/>
        <end position="221"/>
    </location>
</feature>
<dbReference type="SUPFAM" id="SSF102114">
    <property type="entry name" value="Radical SAM enzymes"/>
    <property type="match status" value="1"/>
</dbReference>
<gene>
    <name evidence="8" type="ORF">CAY53_08565</name>
</gene>
<dbReference type="EMBL" id="CP021255">
    <property type="protein sequence ID" value="AVD71511.1"/>
    <property type="molecule type" value="Genomic_DNA"/>
</dbReference>
<protein>
    <submittedName>
        <fullName evidence="8">Anaerobic ribonucleoside-triphosphate reductase activating protein</fullName>
    </submittedName>
</protein>
<dbReference type="Gene3D" id="3.20.20.70">
    <property type="entry name" value="Aldolase class I"/>
    <property type="match status" value="1"/>
</dbReference>
<dbReference type="InterPro" id="IPR013785">
    <property type="entry name" value="Aldolase_TIM"/>
</dbReference>
<dbReference type="GO" id="GO:0046872">
    <property type="term" value="F:metal ion binding"/>
    <property type="evidence" value="ECO:0007669"/>
    <property type="project" value="UniProtKB-KW"/>
</dbReference>
<evidence type="ECO:0000259" key="7">
    <source>
        <dbReference type="PROSITE" id="PS51918"/>
    </source>
</evidence>
<dbReference type="CDD" id="cd01335">
    <property type="entry name" value="Radical_SAM"/>
    <property type="match status" value="1"/>
</dbReference>
<dbReference type="OrthoDB" id="9782387at2"/>
<dbReference type="InterPro" id="IPR058240">
    <property type="entry name" value="rSAM_sf"/>
</dbReference>
<evidence type="ECO:0000256" key="3">
    <source>
        <dbReference type="ARBA" id="ARBA00022691"/>
    </source>
</evidence>
<dbReference type="SFLD" id="SFLDS00029">
    <property type="entry name" value="Radical_SAM"/>
    <property type="match status" value="1"/>
</dbReference>
<dbReference type="GO" id="GO:0003824">
    <property type="term" value="F:catalytic activity"/>
    <property type="evidence" value="ECO:0007669"/>
    <property type="project" value="InterPro"/>
</dbReference>
<dbReference type="NCBIfam" id="TIGR02495">
    <property type="entry name" value="NrdG2"/>
    <property type="match status" value="1"/>
</dbReference>
<evidence type="ECO:0000256" key="4">
    <source>
        <dbReference type="ARBA" id="ARBA00022723"/>
    </source>
</evidence>
<evidence type="ECO:0000256" key="2">
    <source>
        <dbReference type="ARBA" id="ARBA00022485"/>
    </source>
</evidence>
<dbReference type="RefSeq" id="WP_104936764.1">
    <property type="nucleotide sequence ID" value="NZ_CP021255.1"/>
</dbReference>
<keyword evidence="9" id="KW-1185">Reference proteome</keyword>
<organism evidence="8 9">
    <name type="scientific">Desulfobulbus oralis</name>
    <dbReference type="NCBI Taxonomy" id="1986146"/>
    <lineage>
        <taxon>Bacteria</taxon>
        <taxon>Pseudomonadati</taxon>
        <taxon>Thermodesulfobacteriota</taxon>
        <taxon>Desulfobulbia</taxon>
        <taxon>Desulfobulbales</taxon>
        <taxon>Desulfobulbaceae</taxon>
        <taxon>Desulfobulbus</taxon>
    </lineage>
</organism>
<dbReference type="PANTHER" id="PTHR30352:SF13">
    <property type="entry name" value="GLYCYL-RADICAL ENZYME ACTIVATING ENZYME YJJW-RELATED"/>
    <property type="match status" value="1"/>
</dbReference>
<dbReference type="Proteomes" id="UP000239867">
    <property type="component" value="Chromosome"/>
</dbReference>
<comment type="cofactor">
    <cofactor evidence="1">
        <name>[4Fe-4S] cluster</name>
        <dbReference type="ChEBI" id="CHEBI:49883"/>
    </cofactor>
</comment>
<proteinExistence type="predicted"/>
<keyword evidence="3" id="KW-0949">S-adenosyl-L-methionine</keyword>
<accession>A0A2L1GP99</accession>
<evidence type="ECO:0000313" key="8">
    <source>
        <dbReference type="EMBL" id="AVD71511.1"/>
    </source>
</evidence>
<dbReference type="PANTHER" id="PTHR30352">
    <property type="entry name" value="PYRUVATE FORMATE-LYASE-ACTIVATING ENZYME"/>
    <property type="match status" value="1"/>
</dbReference>
<dbReference type="GO" id="GO:0051539">
    <property type="term" value="F:4 iron, 4 sulfur cluster binding"/>
    <property type="evidence" value="ECO:0007669"/>
    <property type="project" value="UniProtKB-KW"/>
</dbReference>
<dbReference type="InterPro" id="IPR007197">
    <property type="entry name" value="rSAM"/>
</dbReference>
<keyword evidence="2" id="KW-0004">4Fe-4S</keyword>